<dbReference type="Proteomes" id="UP000325577">
    <property type="component" value="Linkage Group LG3"/>
</dbReference>
<accession>A0A5J5ACG9</accession>
<evidence type="ECO:0000313" key="3">
    <source>
        <dbReference type="Proteomes" id="UP000325577"/>
    </source>
</evidence>
<proteinExistence type="predicted"/>
<name>A0A5J5ACG9_9ASTE</name>
<feature type="compositionally biased region" description="Pro residues" evidence="1">
    <location>
        <begin position="18"/>
        <end position="28"/>
    </location>
</feature>
<dbReference type="EMBL" id="CM018046">
    <property type="protein sequence ID" value="KAA8527167.1"/>
    <property type="molecule type" value="Genomic_DNA"/>
</dbReference>
<evidence type="ECO:0000313" key="2">
    <source>
        <dbReference type="EMBL" id="KAA8527167.1"/>
    </source>
</evidence>
<feature type="region of interest" description="Disordered" evidence="1">
    <location>
        <begin position="1"/>
        <end position="32"/>
    </location>
</feature>
<sequence length="68" mass="7429">MHNKAGKYTFHGRSEKSPIPPSPPPPPKGNRKITIAQDAVAQEFDIEFLDSLASTYRRVDSTSAGEST</sequence>
<organism evidence="2 3">
    <name type="scientific">Nyssa sinensis</name>
    <dbReference type="NCBI Taxonomy" id="561372"/>
    <lineage>
        <taxon>Eukaryota</taxon>
        <taxon>Viridiplantae</taxon>
        <taxon>Streptophyta</taxon>
        <taxon>Embryophyta</taxon>
        <taxon>Tracheophyta</taxon>
        <taxon>Spermatophyta</taxon>
        <taxon>Magnoliopsida</taxon>
        <taxon>eudicotyledons</taxon>
        <taxon>Gunneridae</taxon>
        <taxon>Pentapetalae</taxon>
        <taxon>asterids</taxon>
        <taxon>Cornales</taxon>
        <taxon>Nyssaceae</taxon>
        <taxon>Nyssa</taxon>
    </lineage>
</organism>
<evidence type="ECO:0000256" key="1">
    <source>
        <dbReference type="SAM" id="MobiDB-lite"/>
    </source>
</evidence>
<gene>
    <name evidence="2" type="ORF">F0562_008604</name>
</gene>
<reference evidence="2 3" key="1">
    <citation type="submission" date="2019-09" db="EMBL/GenBank/DDBJ databases">
        <title>A chromosome-level genome assembly of the Chinese tupelo Nyssa sinensis.</title>
        <authorList>
            <person name="Yang X."/>
            <person name="Kang M."/>
            <person name="Yang Y."/>
            <person name="Xiong H."/>
            <person name="Wang M."/>
            <person name="Zhang Z."/>
            <person name="Wang Z."/>
            <person name="Wu H."/>
            <person name="Ma T."/>
            <person name="Liu J."/>
            <person name="Xi Z."/>
        </authorList>
    </citation>
    <scope>NUCLEOTIDE SEQUENCE [LARGE SCALE GENOMIC DNA]</scope>
    <source>
        <strain evidence="2">J267</strain>
        <tissue evidence="2">Leaf</tissue>
    </source>
</reference>
<dbReference type="AlphaFoldDB" id="A0A5J5ACG9"/>
<protein>
    <submittedName>
        <fullName evidence="2">Uncharacterized protein</fullName>
    </submittedName>
</protein>
<keyword evidence="3" id="KW-1185">Reference proteome</keyword>